<feature type="compositionally biased region" description="Acidic residues" evidence="1">
    <location>
        <begin position="141"/>
        <end position="151"/>
    </location>
</feature>
<dbReference type="HOGENOM" id="CLU_1532350_0_0_1"/>
<sequence>MKAFYVIAFAASVSSNIVNVVKRAEDCSVDACVRAHGSLARKGCIDGDINYADCICSLSDNFFNDLFECSQSCNQWEGTMIHGPDDLKDLYCAIALNTALTMDDSAPVTEKNEATTKSSTTSKTKSTTIRNSGSSTGELSSESEEPTETEETSSSADTGSKSFMSLLGLLAALVI</sequence>
<dbReference type="KEGG" id="ctp:CTRG_04995"/>
<evidence type="ECO:0000313" key="3">
    <source>
        <dbReference type="Proteomes" id="UP000002037"/>
    </source>
</evidence>
<protein>
    <submittedName>
        <fullName evidence="2">Uncharacterized protein</fullName>
    </submittedName>
</protein>
<gene>
    <name evidence="2" type="ORF">CTRG_04995</name>
</gene>
<name>C5MG02_CANTT</name>
<dbReference type="STRING" id="294747.C5MG02"/>
<feature type="region of interest" description="Disordered" evidence="1">
    <location>
        <begin position="107"/>
        <end position="160"/>
    </location>
</feature>
<feature type="compositionally biased region" description="Low complexity" evidence="1">
    <location>
        <begin position="115"/>
        <end position="140"/>
    </location>
</feature>
<dbReference type="OrthoDB" id="4026080at2759"/>
<organism evidence="2 3">
    <name type="scientific">Candida tropicalis (strain ATCC MYA-3404 / T1)</name>
    <name type="common">Yeast</name>
    <dbReference type="NCBI Taxonomy" id="294747"/>
    <lineage>
        <taxon>Eukaryota</taxon>
        <taxon>Fungi</taxon>
        <taxon>Dikarya</taxon>
        <taxon>Ascomycota</taxon>
        <taxon>Saccharomycotina</taxon>
        <taxon>Pichiomycetes</taxon>
        <taxon>Debaryomycetaceae</taxon>
        <taxon>Candida/Lodderomyces clade</taxon>
        <taxon>Candida</taxon>
    </lineage>
</organism>
<dbReference type="EMBL" id="GG692401">
    <property type="protein sequence ID" value="EER31265.1"/>
    <property type="molecule type" value="Genomic_DNA"/>
</dbReference>
<dbReference type="AlphaFoldDB" id="C5MG02"/>
<proteinExistence type="predicted"/>
<reference evidence="2 3" key="1">
    <citation type="journal article" date="2009" name="Nature">
        <title>Evolution of pathogenicity and sexual reproduction in eight Candida genomes.</title>
        <authorList>
            <person name="Butler G."/>
            <person name="Rasmussen M.D."/>
            <person name="Lin M.F."/>
            <person name="Santos M.A."/>
            <person name="Sakthikumar S."/>
            <person name="Munro C.A."/>
            <person name="Rheinbay E."/>
            <person name="Grabherr M."/>
            <person name="Forche A."/>
            <person name="Reedy J.L."/>
            <person name="Agrafioti I."/>
            <person name="Arnaud M.B."/>
            <person name="Bates S."/>
            <person name="Brown A.J."/>
            <person name="Brunke S."/>
            <person name="Costanzo M.C."/>
            <person name="Fitzpatrick D.A."/>
            <person name="de Groot P.W."/>
            <person name="Harris D."/>
            <person name="Hoyer L.L."/>
            <person name="Hube B."/>
            <person name="Klis F.M."/>
            <person name="Kodira C."/>
            <person name="Lennard N."/>
            <person name="Logue M.E."/>
            <person name="Martin R."/>
            <person name="Neiman A.M."/>
            <person name="Nikolaou E."/>
            <person name="Quail M.A."/>
            <person name="Quinn J."/>
            <person name="Santos M.C."/>
            <person name="Schmitzberger F.F."/>
            <person name="Sherlock G."/>
            <person name="Shah P."/>
            <person name="Silverstein K.A."/>
            <person name="Skrzypek M.S."/>
            <person name="Soll D."/>
            <person name="Staggs R."/>
            <person name="Stansfield I."/>
            <person name="Stumpf M.P."/>
            <person name="Sudbery P.E."/>
            <person name="Srikantha T."/>
            <person name="Zeng Q."/>
            <person name="Berman J."/>
            <person name="Berriman M."/>
            <person name="Heitman J."/>
            <person name="Gow N.A."/>
            <person name="Lorenz M.C."/>
            <person name="Birren B.W."/>
            <person name="Kellis M."/>
            <person name="Cuomo C.A."/>
        </authorList>
    </citation>
    <scope>NUCLEOTIDE SEQUENCE [LARGE SCALE GENOMIC DNA]</scope>
    <source>
        <strain evidence="3">ATCC MYA-3404 / T1</strain>
    </source>
</reference>
<dbReference type="VEuPathDB" id="FungiDB:CTRG_04995"/>
<dbReference type="GeneID" id="8299069"/>
<dbReference type="RefSeq" id="XP_002550697.1">
    <property type="nucleotide sequence ID" value="XM_002550651.1"/>
</dbReference>
<accession>C5MG02</accession>
<evidence type="ECO:0000256" key="1">
    <source>
        <dbReference type="SAM" id="MobiDB-lite"/>
    </source>
</evidence>
<dbReference type="Proteomes" id="UP000002037">
    <property type="component" value="Unassembled WGS sequence"/>
</dbReference>
<evidence type="ECO:0000313" key="2">
    <source>
        <dbReference type="EMBL" id="EER31265.1"/>
    </source>
</evidence>
<keyword evidence="3" id="KW-1185">Reference proteome</keyword>